<feature type="chain" id="PRO_5031394739" evidence="2">
    <location>
        <begin position="32"/>
        <end position="151"/>
    </location>
</feature>
<evidence type="ECO:0000256" key="2">
    <source>
        <dbReference type="SAM" id="SignalP"/>
    </source>
</evidence>
<feature type="signal peptide" evidence="2">
    <location>
        <begin position="1"/>
        <end position="31"/>
    </location>
</feature>
<gene>
    <name evidence="3" type="ORF">GGD88_001306</name>
</gene>
<keyword evidence="4" id="KW-1185">Reference proteome</keyword>
<evidence type="ECO:0000313" key="4">
    <source>
        <dbReference type="Proteomes" id="UP000555728"/>
    </source>
</evidence>
<evidence type="ECO:0000256" key="1">
    <source>
        <dbReference type="SAM" id="MobiDB-lite"/>
    </source>
</evidence>
<keyword evidence="2" id="KW-0732">Signal</keyword>
<protein>
    <submittedName>
        <fullName evidence="3">Uncharacterized protein</fullName>
    </submittedName>
</protein>
<name>A0A7W6WKL9_9PROT</name>
<organism evidence="3 4">
    <name type="scientific">Roseospira goensis</name>
    <dbReference type="NCBI Taxonomy" id="391922"/>
    <lineage>
        <taxon>Bacteria</taxon>
        <taxon>Pseudomonadati</taxon>
        <taxon>Pseudomonadota</taxon>
        <taxon>Alphaproteobacteria</taxon>
        <taxon>Rhodospirillales</taxon>
        <taxon>Rhodospirillaceae</taxon>
        <taxon>Roseospira</taxon>
    </lineage>
</organism>
<dbReference type="Proteomes" id="UP000555728">
    <property type="component" value="Unassembled WGS sequence"/>
</dbReference>
<feature type="compositionally biased region" description="Low complexity" evidence="1">
    <location>
        <begin position="35"/>
        <end position="45"/>
    </location>
</feature>
<feature type="region of interest" description="Disordered" evidence="1">
    <location>
        <begin position="35"/>
        <end position="57"/>
    </location>
</feature>
<sequence>MACPNTALRRHAAALAAMLLTAGLLAPAAQAQDSETAAAAGAPPATDSGPGELGAAAGTSIRMGNWRIHHIPELRLGKPTLDPKTGAIYHPVAISGTAISFYVIGAGEQELWEVPVIWAGDQPTGNRFHKLDYFGILEDSGSLYIYSRETE</sequence>
<reference evidence="3 4" key="1">
    <citation type="submission" date="2020-08" db="EMBL/GenBank/DDBJ databases">
        <title>Genome sequencing of Purple Non-Sulfur Bacteria from various extreme environments.</title>
        <authorList>
            <person name="Mayer M."/>
        </authorList>
    </citation>
    <scope>NUCLEOTIDE SEQUENCE [LARGE SCALE GENOMIC DNA]</scope>
    <source>
        <strain evidence="3 4">JA135</strain>
    </source>
</reference>
<dbReference type="EMBL" id="JACIGI010000008">
    <property type="protein sequence ID" value="MBB4285587.1"/>
    <property type="molecule type" value="Genomic_DNA"/>
</dbReference>
<evidence type="ECO:0000313" key="3">
    <source>
        <dbReference type="EMBL" id="MBB4285587.1"/>
    </source>
</evidence>
<dbReference type="RefSeq" id="WP_184433038.1">
    <property type="nucleotide sequence ID" value="NZ_JACIGI010000008.1"/>
</dbReference>
<proteinExistence type="predicted"/>
<dbReference type="AlphaFoldDB" id="A0A7W6WKL9"/>
<accession>A0A7W6WKL9</accession>
<comment type="caution">
    <text evidence="3">The sequence shown here is derived from an EMBL/GenBank/DDBJ whole genome shotgun (WGS) entry which is preliminary data.</text>
</comment>